<evidence type="ECO:0000256" key="2">
    <source>
        <dbReference type="ARBA" id="ARBA00001911"/>
    </source>
</evidence>
<keyword evidence="9" id="KW-0119">Carbohydrate metabolism</keyword>
<dbReference type="GO" id="GO:0005829">
    <property type="term" value="C:cytosol"/>
    <property type="evidence" value="ECO:0007669"/>
    <property type="project" value="TreeGrafter"/>
</dbReference>
<dbReference type="RefSeq" id="WP_157347894.1">
    <property type="nucleotide sequence ID" value="NZ_WQNF01000032.1"/>
</dbReference>
<comment type="cofactor">
    <cofactor evidence="2 9">
        <name>NAD(+)</name>
        <dbReference type="ChEBI" id="CHEBI:57540"/>
    </cofactor>
</comment>
<comment type="similarity">
    <text evidence="4 9">Belongs to the NAD(P)-dependent epimerase/dehydratase family.</text>
</comment>
<comment type="subunit">
    <text evidence="9">Homodimer.</text>
</comment>
<evidence type="ECO:0000256" key="3">
    <source>
        <dbReference type="ARBA" id="ARBA00004947"/>
    </source>
</evidence>
<evidence type="ECO:0000256" key="5">
    <source>
        <dbReference type="ARBA" id="ARBA00013189"/>
    </source>
</evidence>
<dbReference type="SUPFAM" id="SSF51735">
    <property type="entry name" value="NAD(P)-binding Rossmann-fold domains"/>
    <property type="match status" value="1"/>
</dbReference>
<evidence type="ECO:0000259" key="10">
    <source>
        <dbReference type="Pfam" id="PF16363"/>
    </source>
</evidence>
<evidence type="ECO:0000256" key="7">
    <source>
        <dbReference type="ARBA" id="ARBA00023027"/>
    </source>
</evidence>
<reference evidence="11 12" key="1">
    <citation type="submission" date="2019-12" db="EMBL/GenBank/DDBJ databases">
        <title>Draft genome sequences Bradyrhizobium cajani AMBPC1010, Bradyrhizobium pachyrhizi AMBPC1040 and Bradyrhizobium yuanmingense ALSPC3051, three plant growth promoting strains isolated from nodules of Cajanus cajan L. in Dominican Republic.</title>
        <authorList>
            <person name="Flores-Felix J.D."/>
            <person name="Araujo J."/>
            <person name="Diaz-Alcantara C."/>
            <person name="Gonzalez-Andres F."/>
            <person name="Velazquez E."/>
        </authorList>
    </citation>
    <scope>NUCLEOTIDE SEQUENCE [LARGE SCALE GENOMIC DNA]</scope>
    <source>
        <strain evidence="11 12">1040</strain>
    </source>
</reference>
<dbReference type="InterPro" id="IPR036291">
    <property type="entry name" value="NAD(P)-bd_dom_sf"/>
</dbReference>
<keyword evidence="12" id="KW-1185">Reference proteome</keyword>
<evidence type="ECO:0000313" key="11">
    <source>
        <dbReference type="EMBL" id="MVT69669.1"/>
    </source>
</evidence>
<gene>
    <name evidence="11" type="primary">galE</name>
    <name evidence="11" type="ORF">GPL21_31800</name>
</gene>
<name>A0A844SZX1_9BRAD</name>
<dbReference type="PANTHER" id="PTHR43725:SF47">
    <property type="entry name" value="UDP-GLUCOSE 4-EPIMERASE"/>
    <property type="match status" value="1"/>
</dbReference>
<dbReference type="GO" id="GO:0003978">
    <property type="term" value="F:UDP-glucose 4-epimerase activity"/>
    <property type="evidence" value="ECO:0007669"/>
    <property type="project" value="UniProtKB-UniRule"/>
</dbReference>
<dbReference type="Gene3D" id="3.40.50.720">
    <property type="entry name" value="NAD(P)-binding Rossmann-like Domain"/>
    <property type="match status" value="1"/>
</dbReference>
<dbReference type="UniPathway" id="UPA00214"/>
<dbReference type="InterPro" id="IPR005886">
    <property type="entry name" value="UDP_G4E"/>
</dbReference>
<accession>A0A844SZX1</accession>
<dbReference type="Proteomes" id="UP000436468">
    <property type="component" value="Unassembled WGS sequence"/>
</dbReference>
<dbReference type="PRINTS" id="PR01713">
    <property type="entry name" value="NUCEPIMERASE"/>
</dbReference>
<dbReference type="NCBIfam" id="NF007956">
    <property type="entry name" value="PRK10675.1"/>
    <property type="match status" value="1"/>
</dbReference>
<comment type="pathway">
    <text evidence="3 9">Carbohydrate metabolism; galactose metabolism.</text>
</comment>
<dbReference type="NCBIfam" id="TIGR01179">
    <property type="entry name" value="galE"/>
    <property type="match status" value="1"/>
</dbReference>
<dbReference type="CDD" id="cd05247">
    <property type="entry name" value="UDP_G4E_1_SDR_e"/>
    <property type="match status" value="1"/>
</dbReference>
<evidence type="ECO:0000313" key="12">
    <source>
        <dbReference type="Proteomes" id="UP000436468"/>
    </source>
</evidence>
<organism evidence="11 12">
    <name type="scientific">Bradyrhizobium pachyrhizi</name>
    <dbReference type="NCBI Taxonomy" id="280333"/>
    <lineage>
        <taxon>Bacteria</taxon>
        <taxon>Pseudomonadati</taxon>
        <taxon>Pseudomonadota</taxon>
        <taxon>Alphaproteobacteria</taxon>
        <taxon>Hyphomicrobiales</taxon>
        <taxon>Nitrobacteraceae</taxon>
        <taxon>Bradyrhizobium</taxon>
    </lineage>
</organism>
<evidence type="ECO:0000256" key="6">
    <source>
        <dbReference type="ARBA" id="ARBA00018569"/>
    </source>
</evidence>
<dbReference type="AlphaFoldDB" id="A0A844SZX1"/>
<dbReference type="InterPro" id="IPR016040">
    <property type="entry name" value="NAD(P)-bd_dom"/>
</dbReference>
<dbReference type="PANTHER" id="PTHR43725">
    <property type="entry name" value="UDP-GLUCOSE 4-EPIMERASE"/>
    <property type="match status" value="1"/>
</dbReference>
<evidence type="ECO:0000256" key="8">
    <source>
        <dbReference type="ARBA" id="ARBA00023235"/>
    </source>
</evidence>
<dbReference type="EMBL" id="WQNF01000032">
    <property type="protein sequence ID" value="MVT69669.1"/>
    <property type="molecule type" value="Genomic_DNA"/>
</dbReference>
<keyword evidence="7 9" id="KW-0520">NAD</keyword>
<comment type="caution">
    <text evidence="11">The sequence shown here is derived from an EMBL/GenBank/DDBJ whole genome shotgun (WGS) entry which is preliminary data.</text>
</comment>
<keyword evidence="8 9" id="KW-0413">Isomerase</keyword>
<evidence type="ECO:0000256" key="1">
    <source>
        <dbReference type="ARBA" id="ARBA00000083"/>
    </source>
</evidence>
<evidence type="ECO:0000256" key="9">
    <source>
        <dbReference type="RuleBase" id="RU366046"/>
    </source>
</evidence>
<proteinExistence type="inferred from homology"/>
<dbReference type="Gene3D" id="3.90.25.10">
    <property type="entry name" value="UDP-galactose 4-epimerase, domain 1"/>
    <property type="match status" value="1"/>
</dbReference>
<dbReference type="GO" id="GO:0033499">
    <property type="term" value="P:galactose catabolic process via UDP-galactose, Leloir pathway"/>
    <property type="evidence" value="ECO:0007669"/>
    <property type="project" value="TreeGrafter"/>
</dbReference>
<protein>
    <recommendedName>
        <fullName evidence="6 9">UDP-glucose 4-epimerase</fullName>
        <ecNumber evidence="5 9">5.1.3.2</ecNumber>
    </recommendedName>
</protein>
<evidence type="ECO:0000256" key="4">
    <source>
        <dbReference type="ARBA" id="ARBA00007637"/>
    </source>
</evidence>
<feature type="domain" description="NAD(P)-binding" evidence="10">
    <location>
        <begin position="3"/>
        <end position="321"/>
    </location>
</feature>
<comment type="catalytic activity">
    <reaction evidence="1 9">
        <text>UDP-alpha-D-glucose = UDP-alpha-D-galactose</text>
        <dbReference type="Rhea" id="RHEA:22168"/>
        <dbReference type="ChEBI" id="CHEBI:58885"/>
        <dbReference type="ChEBI" id="CHEBI:66914"/>
        <dbReference type="EC" id="5.1.3.2"/>
    </reaction>
</comment>
<dbReference type="EC" id="5.1.3.2" evidence="5 9"/>
<sequence length="336" mass="36610">MILLTGGAGYIGSHIAVVLLDAGLDVVAVDNLSNSNSASLERIRAICGRSVIFRHADIRNEEAIYQILRAHDVTAVIHLAGLKAVGESTAQPITYYDNNVVGTMRLVSAMTRASVKTLVFSSSATVYGTPAYLPLDEKHPVAPINPYGRTKYFIEEILKDLHESDKDWRIAILRYFNPVGAHESGLIGEDPLDVPNNLLPIVAQVAIGRRPKVHVWGNDYDTPDGTGIRDFIHVVDLASGHLSALSQLRQPGLLTVNLGTGSGSSVMDVIQTFKEVSGRPVPYVIDQRRVGDVATCYADPTLAKNLLGWTSTRSLTQMCADHWHFQMKNPNGYRGA</sequence>
<dbReference type="Pfam" id="PF16363">
    <property type="entry name" value="GDP_Man_Dehyd"/>
    <property type="match status" value="1"/>
</dbReference>